<dbReference type="EMBL" id="AYZJ01000014">
    <property type="protein sequence ID" value="KRN25305.1"/>
    <property type="molecule type" value="Genomic_DNA"/>
</dbReference>
<evidence type="ECO:0000313" key="7">
    <source>
        <dbReference type="EMBL" id="KRN25305.1"/>
    </source>
</evidence>
<feature type="transmembrane region" description="Helical" evidence="5">
    <location>
        <begin position="41"/>
        <end position="62"/>
    </location>
</feature>
<keyword evidence="3 5" id="KW-1133">Transmembrane helix</keyword>
<evidence type="ECO:0000256" key="1">
    <source>
        <dbReference type="ARBA" id="ARBA00004141"/>
    </source>
</evidence>
<gene>
    <name evidence="7" type="ORF">FC75_GL000667</name>
</gene>
<accession>A0A0R2FAC3</accession>
<feature type="transmembrane region" description="Helical" evidence="5">
    <location>
        <begin position="96"/>
        <end position="117"/>
    </location>
</feature>
<evidence type="ECO:0000256" key="4">
    <source>
        <dbReference type="ARBA" id="ARBA00023136"/>
    </source>
</evidence>
<keyword evidence="4 5" id="KW-0472">Membrane</keyword>
<dbReference type="InterPro" id="IPR010432">
    <property type="entry name" value="RDD"/>
</dbReference>
<protein>
    <recommendedName>
        <fullName evidence="6">RDD domain-containing protein</fullName>
    </recommendedName>
</protein>
<keyword evidence="2 5" id="KW-0812">Transmembrane</keyword>
<organism evidence="7 8">
    <name type="scientific">Lacticaseibacillus camelliae DSM 22697 = JCM 13995</name>
    <dbReference type="NCBI Taxonomy" id="1423730"/>
    <lineage>
        <taxon>Bacteria</taxon>
        <taxon>Bacillati</taxon>
        <taxon>Bacillota</taxon>
        <taxon>Bacilli</taxon>
        <taxon>Lactobacillales</taxon>
        <taxon>Lactobacillaceae</taxon>
        <taxon>Lacticaseibacillus</taxon>
    </lineage>
</organism>
<dbReference type="STRING" id="1423730.FC75_GL000667"/>
<dbReference type="Pfam" id="PF06271">
    <property type="entry name" value="RDD"/>
    <property type="match status" value="1"/>
</dbReference>
<dbReference type="GO" id="GO:0016020">
    <property type="term" value="C:membrane"/>
    <property type="evidence" value="ECO:0007669"/>
    <property type="project" value="UniProtKB-SubCell"/>
</dbReference>
<reference evidence="7 8" key="1">
    <citation type="journal article" date="2015" name="Genome Announc.">
        <title>Expanding the biotechnology potential of lactobacilli through comparative genomics of 213 strains and associated genera.</title>
        <authorList>
            <person name="Sun Z."/>
            <person name="Harris H.M."/>
            <person name="McCann A."/>
            <person name="Guo C."/>
            <person name="Argimon S."/>
            <person name="Zhang W."/>
            <person name="Yang X."/>
            <person name="Jeffery I.B."/>
            <person name="Cooney J.C."/>
            <person name="Kagawa T.F."/>
            <person name="Liu W."/>
            <person name="Song Y."/>
            <person name="Salvetti E."/>
            <person name="Wrobel A."/>
            <person name="Rasinkangas P."/>
            <person name="Parkhill J."/>
            <person name="Rea M.C."/>
            <person name="O'Sullivan O."/>
            <person name="Ritari J."/>
            <person name="Douillard F.P."/>
            <person name="Paul Ross R."/>
            <person name="Yang R."/>
            <person name="Briner A.E."/>
            <person name="Felis G.E."/>
            <person name="de Vos W.M."/>
            <person name="Barrangou R."/>
            <person name="Klaenhammer T.R."/>
            <person name="Caufield P.W."/>
            <person name="Cui Y."/>
            <person name="Zhang H."/>
            <person name="O'Toole P.W."/>
        </authorList>
    </citation>
    <scope>NUCLEOTIDE SEQUENCE [LARGE SCALE GENOMIC DNA]</scope>
    <source>
        <strain evidence="7 8">DSM 22697</strain>
    </source>
</reference>
<evidence type="ECO:0000256" key="2">
    <source>
        <dbReference type="ARBA" id="ARBA00022692"/>
    </source>
</evidence>
<sequence length="143" mass="16014">MVMLRIRYVVVRALAGLIDLIIVYVPAVILFSLWFHVATRWAELLAQLLFLAYNVAAVSTFHGQTIGKYFARLRVDTRRLVSDNVLFVGMREMTKLLFLTPVIGVPLGLLNLLLALATGRMLEDFVGQSDVVVVERTVKPIDG</sequence>
<evidence type="ECO:0000256" key="5">
    <source>
        <dbReference type="SAM" id="Phobius"/>
    </source>
</evidence>
<keyword evidence="8" id="KW-1185">Reference proteome</keyword>
<evidence type="ECO:0000256" key="3">
    <source>
        <dbReference type="ARBA" id="ARBA00022989"/>
    </source>
</evidence>
<dbReference type="PATRIC" id="fig|1423730.4.peg.697"/>
<comment type="subcellular location">
    <subcellularLocation>
        <location evidence="1">Membrane</location>
        <topology evidence="1">Multi-pass membrane protein</topology>
    </subcellularLocation>
</comment>
<proteinExistence type="predicted"/>
<comment type="caution">
    <text evidence="7">The sequence shown here is derived from an EMBL/GenBank/DDBJ whole genome shotgun (WGS) entry which is preliminary data.</text>
</comment>
<evidence type="ECO:0000313" key="8">
    <source>
        <dbReference type="Proteomes" id="UP000050865"/>
    </source>
</evidence>
<dbReference type="Proteomes" id="UP000050865">
    <property type="component" value="Unassembled WGS sequence"/>
</dbReference>
<dbReference type="AlphaFoldDB" id="A0A0R2FAC3"/>
<feature type="transmembrane region" description="Helical" evidence="5">
    <location>
        <begin position="9"/>
        <end position="35"/>
    </location>
</feature>
<feature type="domain" description="RDD" evidence="6">
    <location>
        <begin position="10"/>
        <end position="119"/>
    </location>
</feature>
<evidence type="ECO:0000259" key="6">
    <source>
        <dbReference type="Pfam" id="PF06271"/>
    </source>
</evidence>
<name>A0A0R2FAC3_9LACO</name>